<gene>
    <name evidence="2" type="ORF">FRACYDRAFT_236255</name>
</gene>
<proteinExistence type="predicted"/>
<evidence type="ECO:0000313" key="3">
    <source>
        <dbReference type="Proteomes" id="UP000095751"/>
    </source>
</evidence>
<dbReference type="Gene3D" id="3.80.10.10">
    <property type="entry name" value="Ribonuclease Inhibitor"/>
    <property type="match status" value="1"/>
</dbReference>
<dbReference type="KEGG" id="fcy:FRACYDRAFT_236255"/>
<reference evidence="2 3" key="1">
    <citation type="submission" date="2016-09" db="EMBL/GenBank/DDBJ databases">
        <title>Extensive genetic diversity and differential bi-allelic expression allows diatom success in the polar Southern Ocean.</title>
        <authorList>
            <consortium name="DOE Joint Genome Institute"/>
            <person name="Mock T."/>
            <person name="Otillar R.P."/>
            <person name="Strauss J."/>
            <person name="Dupont C."/>
            <person name="Frickenhaus S."/>
            <person name="Maumus F."/>
            <person name="Mcmullan M."/>
            <person name="Sanges R."/>
            <person name="Schmutz J."/>
            <person name="Toseland A."/>
            <person name="Valas R."/>
            <person name="Veluchamy A."/>
            <person name="Ward B.J."/>
            <person name="Allen A."/>
            <person name="Barry K."/>
            <person name="Falciatore A."/>
            <person name="Ferrante M."/>
            <person name="Fortunato A.E."/>
            <person name="Gloeckner G."/>
            <person name="Gruber A."/>
            <person name="Hipkin R."/>
            <person name="Janech M."/>
            <person name="Kroth P."/>
            <person name="Leese F."/>
            <person name="Lindquist E."/>
            <person name="Lyon B.R."/>
            <person name="Martin J."/>
            <person name="Mayer C."/>
            <person name="Parker M."/>
            <person name="Quesneville H."/>
            <person name="Raymond J."/>
            <person name="Uhlig C."/>
            <person name="Valentin K.U."/>
            <person name="Worden A.Z."/>
            <person name="Armbrust E.V."/>
            <person name="Bowler C."/>
            <person name="Green B."/>
            <person name="Moulton V."/>
            <person name="Van Oosterhout C."/>
            <person name="Grigoriev I."/>
        </authorList>
    </citation>
    <scope>NUCLEOTIDE SEQUENCE [LARGE SCALE GENOMIC DNA]</scope>
    <source>
        <strain evidence="2 3">CCMP1102</strain>
    </source>
</reference>
<dbReference type="SUPFAM" id="SSF52047">
    <property type="entry name" value="RNI-like"/>
    <property type="match status" value="1"/>
</dbReference>
<feature type="region of interest" description="Disordered" evidence="1">
    <location>
        <begin position="308"/>
        <end position="345"/>
    </location>
</feature>
<organism evidence="2 3">
    <name type="scientific">Fragilariopsis cylindrus CCMP1102</name>
    <dbReference type="NCBI Taxonomy" id="635003"/>
    <lineage>
        <taxon>Eukaryota</taxon>
        <taxon>Sar</taxon>
        <taxon>Stramenopiles</taxon>
        <taxon>Ochrophyta</taxon>
        <taxon>Bacillariophyta</taxon>
        <taxon>Bacillariophyceae</taxon>
        <taxon>Bacillariophycidae</taxon>
        <taxon>Bacillariales</taxon>
        <taxon>Bacillariaceae</taxon>
        <taxon>Fragilariopsis</taxon>
    </lineage>
</organism>
<name>A0A1E7FPW3_9STRA</name>
<dbReference type="InterPro" id="IPR032675">
    <property type="entry name" value="LRR_dom_sf"/>
</dbReference>
<feature type="compositionally biased region" description="Acidic residues" evidence="1">
    <location>
        <begin position="316"/>
        <end position="326"/>
    </location>
</feature>
<evidence type="ECO:0000256" key="1">
    <source>
        <dbReference type="SAM" id="MobiDB-lite"/>
    </source>
</evidence>
<sequence length="420" mass="49505">MNNIFDIDRPWIDRPETIDTEYSRWIDVLECNFDDELISSGATNEIQDIIISNRDTSHRPVCYLIVIDDCIERENKKQCLDFFLRYLNTRPEHGFRFQARYESRDAMELNDANKIQRCLRRRRRRIDELSLWGDLFKNVGTFECIFNAVLDGGNVKEFDVQAESILDLCRGGCIGRSNFASNTTLETLELRLFDEDDDIMNVTQYQEGMEQLANALRRNQGLKNLHLSWGIITNTRRRFLLESLRDNTTLLKLSTIEDCPDPSKFGRHFKHMMTRKIQSSIEIQSSIDRHMNLNRFWNRLQRFPYRDFSRGSSSDNDSDDDEEEDYSGGGVEQRNAAQQRQRKERKPISLKIYPDILEVLAKKPLLLYKFLRGGEKGIVVDHTQLFDRTKMLLQQRRGKRQRRSDRIIKKRRIVGPGNAY</sequence>
<protein>
    <submittedName>
        <fullName evidence="2">Uncharacterized protein</fullName>
    </submittedName>
</protein>
<keyword evidence="3" id="KW-1185">Reference proteome</keyword>
<accession>A0A1E7FPW3</accession>
<dbReference type="InParanoid" id="A0A1E7FPW3"/>
<dbReference type="EMBL" id="KV784355">
    <property type="protein sequence ID" value="OEU20186.1"/>
    <property type="molecule type" value="Genomic_DNA"/>
</dbReference>
<evidence type="ECO:0000313" key="2">
    <source>
        <dbReference type="EMBL" id="OEU20186.1"/>
    </source>
</evidence>
<dbReference type="Proteomes" id="UP000095751">
    <property type="component" value="Unassembled WGS sequence"/>
</dbReference>
<dbReference type="AlphaFoldDB" id="A0A1E7FPW3"/>